<evidence type="ECO:0000313" key="1">
    <source>
        <dbReference type="EMBL" id="THG31547.1"/>
    </source>
</evidence>
<dbReference type="Proteomes" id="UP000309133">
    <property type="component" value="Unassembled WGS sequence"/>
</dbReference>
<proteinExistence type="predicted"/>
<name>A0A4V6RZ19_9MICO</name>
<keyword evidence="2" id="KW-1185">Reference proteome</keyword>
<organism evidence="1 2">
    <name type="scientific">Naasia lichenicola</name>
    <dbReference type="NCBI Taxonomy" id="2565933"/>
    <lineage>
        <taxon>Bacteria</taxon>
        <taxon>Bacillati</taxon>
        <taxon>Actinomycetota</taxon>
        <taxon>Actinomycetes</taxon>
        <taxon>Micrococcales</taxon>
        <taxon>Microbacteriaceae</taxon>
        <taxon>Naasia</taxon>
    </lineage>
</organism>
<accession>A0A4V6RZ19</accession>
<gene>
    <name evidence="1" type="ORF">E6C64_05570</name>
</gene>
<reference evidence="1 2" key="1">
    <citation type="submission" date="2019-04" db="EMBL/GenBank/DDBJ databases">
        <authorList>
            <person name="Jiang L."/>
        </authorList>
    </citation>
    <scope>NUCLEOTIDE SEQUENCE [LARGE SCALE GENOMIC DNA]</scope>
    <source>
        <strain evidence="1 2">YIM 131853</strain>
    </source>
</reference>
<sequence>MATLQADSDLAWPTQLSSGFAQSFGRVRYQDFAGVTVVSLRTDVGGSSIACIYLLLDETQGAYAGGCGSSAVTAETVLVVTDSMPGALQREHPSGTVLKFRLEENRVVVSIGPRSESAR</sequence>
<comment type="caution">
    <text evidence="1">The sequence shown here is derived from an EMBL/GenBank/DDBJ whole genome shotgun (WGS) entry which is preliminary data.</text>
</comment>
<dbReference type="RefSeq" id="WP_136426667.1">
    <property type="nucleotide sequence ID" value="NZ_SSSM01000003.1"/>
</dbReference>
<protein>
    <submittedName>
        <fullName evidence="1">Uncharacterized protein</fullName>
    </submittedName>
</protein>
<dbReference type="OrthoDB" id="5061092at2"/>
<evidence type="ECO:0000313" key="2">
    <source>
        <dbReference type="Proteomes" id="UP000309133"/>
    </source>
</evidence>
<dbReference type="AlphaFoldDB" id="A0A4V6RZ19"/>
<dbReference type="EMBL" id="SSSM01000003">
    <property type="protein sequence ID" value="THG31547.1"/>
    <property type="molecule type" value="Genomic_DNA"/>
</dbReference>